<keyword evidence="7" id="KW-1185">Reference proteome</keyword>
<evidence type="ECO:0000313" key="7">
    <source>
        <dbReference type="Proteomes" id="UP000274756"/>
    </source>
</evidence>
<dbReference type="PANTHER" id="PTHR24637:SF421">
    <property type="entry name" value="CUTICLE COLLAGEN DPY-2"/>
    <property type="match status" value="1"/>
</dbReference>
<dbReference type="SMART" id="SM01088">
    <property type="entry name" value="Col_cuticle_N"/>
    <property type="match status" value="1"/>
</dbReference>
<dbReference type="Proteomes" id="UP000274756">
    <property type="component" value="Unassembled WGS sequence"/>
</dbReference>
<dbReference type="STRING" id="318479.A0A0N4U6H5"/>
<protein>
    <submittedName>
        <fullName evidence="8">Col_cuticle_N domain-containing protein</fullName>
    </submittedName>
</protein>
<dbReference type="Pfam" id="PF01484">
    <property type="entry name" value="Col_cuticle_N"/>
    <property type="match status" value="1"/>
</dbReference>
<feature type="transmembrane region" description="Helical" evidence="3">
    <location>
        <begin position="34"/>
        <end position="58"/>
    </location>
</feature>
<dbReference type="Proteomes" id="UP000038040">
    <property type="component" value="Unplaced"/>
</dbReference>
<dbReference type="InterPro" id="IPR008160">
    <property type="entry name" value="Collagen"/>
</dbReference>
<evidence type="ECO:0000256" key="1">
    <source>
        <dbReference type="ARBA" id="ARBA00022737"/>
    </source>
</evidence>
<dbReference type="WBParaSite" id="DME_0000252301-mRNA-1">
    <property type="protein sequence ID" value="DME_0000252301-mRNA-1"/>
    <property type="gene ID" value="DME_0000252301"/>
</dbReference>
<feature type="region of interest" description="Disordered" evidence="2">
    <location>
        <begin position="225"/>
        <end position="386"/>
    </location>
</feature>
<evidence type="ECO:0000313" key="6">
    <source>
        <dbReference type="Proteomes" id="UP000038040"/>
    </source>
</evidence>
<dbReference type="PANTHER" id="PTHR24637">
    <property type="entry name" value="COLLAGEN"/>
    <property type="match status" value="1"/>
</dbReference>
<evidence type="ECO:0000256" key="3">
    <source>
        <dbReference type="SAM" id="Phobius"/>
    </source>
</evidence>
<keyword evidence="1" id="KW-0677">Repeat</keyword>
<keyword evidence="3" id="KW-0812">Transmembrane</keyword>
<feature type="domain" description="Nematode cuticle collagen N-terminal" evidence="4">
    <location>
        <begin position="34"/>
        <end position="86"/>
    </location>
</feature>
<sequence length="487" mass="52147">MLSISSRSASLSSVYEQSTNSNNPIIKQITVDQIYGIIAISLSAISIVLSFTSLPIFINKLNELQTNTINEFKIIKELSEKVEEDIVELQSQFNIVKISAAALTDDQPPEGYIPFPYQEIQWKAFDDLTGNNENIHDYDELLSILDHKRERDYTNRRIAHKYGPNYIYRPLRTGPNGGDRVRIKGGYIKSRNSGWSSGIMAPSHIPFGHIETDYTVKIDQESCIGKPGAPGLDGLDGTDGEDGVDGLPGADAYEQDDECIICPAGKQGPPGPPGPMGPQGAKGDKGMPGDPGTPGIDNYERGPPGDEGPRGSPGLPGTRGAPGEDVISGIGIPGSPGPPGPQGPPGLPGRNGIPGIVRGGLEGSIGPPGEPGDDGDPGPSGSVGEPGLPGIDAAYCSCPPRNLASYSFYRRDHPRDISLAIPDQNGYERIAMFCIVVLHWLRPNVSGSVPLLLLKREVQVNIFILLYKRFCDKGKQRQVLAKLLSIV</sequence>
<accession>A0A0N4U6H5</accession>
<feature type="compositionally biased region" description="Basic and acidic residues" evidence="2">
    <location>
        <begin position="298"/>
        <end position="309"/>
    </location>
</feature>
<evidence type="ECO:0000313" key="8">
    <source>
        <dbReference type="WBParaSite" id="DME_0000252301-mRNA-1"/>
    </source>
</evidence>
<keyword evidence="3" id="KW-0472">Membrane</keyword>
<evidence type="ECO:0000259" key="4">
    <source>
        <dbReference type="SMART" id="SM01088"/>
    </source>
</evidence>
<reference evidence="5 7" key="2">
    <citation type="submission" date="2018-11" db="EMBL/GenBank/DDBJ databases">
        <authorList>
            <consortium name="Pathogen Informatics"/>
        </authorList>
    </citation>
    <scope>NUCLEOTIDE SEQUENCE [LARGE SCALE GENOMIC DNA]</scope>
</reference>
<evidence type="ECO:0000313" key="5">
    <source>
        <dbReference type="EMBL" id="VDN56910.1"/>
    </source>
</evidence>
<keyword evidence="3" id="KW-1133">Transmembrane helix</keyword>
<name>A0A0N4U6H5_DRAME</name>
<reference evidence="8" key="1">
    <citation type="submission" date="2017-02" db="UniProtKB">
        <authorList>
            <consortium name="WormBaseParasite"/>
        </authorList>
    </citation>
    <scope>IDENTIFICATION</scope>
</reference>
<dbReference type="InterPro" id="IPR002486">
    <property type="entry name" value="Col_cuticle_N"/>
</dbReference>
<dbReference type="EMBL" id="UYYG01001157">
    <property type="protein sequence ID" value="VDN56910.1"/>
    <property type="molecule type" value="Genomic_DNA"/>
</dbReference>
<feature type="compositionally biased region" description="Low complexity" evidence="2">
    <location>
        <begin position="377"/>
        <end position="386"/>
    </location>
</feature>
<dbReference type="AlphaFoldDB" id="A0A0N4U6H5"/>
<proteinExistence type="predicted"/>
<dbReference type="Pfam" id="PF01391">
    <property type="entry name" value="Collagen"/>
    <property type="match status" value="2"/>
</dbReference>
<gene>
    <name evidence="5" type="ORF">DME_LOCUS6883</name>
</gene>
<evidence type="ECO:0000256" key="2">
    <source>
        <dbReference type="SAM" id="MobiDB-lite"/>
    </source>
</evidence>
<feature type="compositionally biased region" description="Pro residues" evidence="2">
    <location>
        <begin position="335"/>
        <end position="347"/>
    </location>
</feature>
<dbReference type="GO" id="GO:0042302">
    <property type="term" value="F:structural constituent of cuticle"/>
    <property type="evidence" value="ECO:0007669"/>
    <property type="project" value="InterPro"/>
</dbReference>
<organism evidence="6 8">
    <name type="scientific">Dracunculus medinensis</name>
    <name type="common">Guinea worm</name>
    <dbReference type="NCBI Taxonomy" id="318479"/>
    <lineage>
        <taxon>Eukaryota</taxon>
        <taxon>Metazoa</taxon>
        <taxon>Ecdysozoa</taxon>
        <taxon>Nematoda</taxon>
        <taxon>Chromadorea</taxon>
        <taxon>Rhabditida</taxon>
        <taxon>Spirurina</taxon>
        <taxon>Dracunculoidea</taxon>
        <taxon>Dracunculidae</taxon>
        <taxon>Dracunculus</taxon>
    </lineage>
</organism>